<organism evidence="2 3">
    <name type="scientific">Mytilus coruscus</name>
    <name type="common">Sea mussel</name>
    <dbReference type="NCBI Taxonomy" id="42192"/>
    <lineage>
        <taxon>Eukaryota</taxon>
        <taxon>Metazoa</taxon>
        <taxon>Spiralia</taxon>
        <taxon>Lophotrochozoa</taxon>
        <taxon>Mollusca</taxon>
        <taxon>Bivalvia</taxon>
        <taxon>Autobranchia</taxon>
        <taxon>Pteriomorphia</taxon>
        <taxon>Mytilida</taxon>
        <taxon>Mytiloidea</taxon>
        <taxon>Mytilidae</taxon>
        <taxon>Mytilinae</taxon>
        <taxon>Mytilus</taxon>
    </lineage>
</organism>
<feature type="region of interest" description="Disordered" evidence="1">
    <location>
        <begin position="135"/>
        <end position="158"/>
    </location>
</feature>
<keyword evidence="3" id="KW-1185">Reference proteome</keyword>
<gene>
    <name evidence="2" type="ORF">MCOR_20549</name>
</gene>
<evidence type="ECO:0000313" key="2">
    <source>
        <dbReference type="EMBL" id="CAC5384959.1"/>
    </source>
</evidence>
<dbReference type="InterPro" id="IPR039991">
    <property type="entry name" value="SHOC1"/>
</dbReference>
<dbReference type="GO" id="GO:0000794">
    <property type="term" value="C:condensed nuclear chromosome"/>
    <property type="evidence" value="ECO:0007669"/>
    <property type="project" value="InterPro"/>
</dbReference>
<evidence type="ECO:0000256" key="1">
    <source>
        <dbReference type="SAM" id="MobiDB-lite"/>
    </source>
</evidence>
<proteinExistence type="predicted"/>
<protein>
    <submittedName>
        <fullName evidence="2">Uncharacterized protein</fullName>
    </submittedName>
</protein>
<dbReference type="Proteomes" id="UP000507470">
    <property type="component" value="Unassembled WGS sequence"/>
</dbReference>
<dbReference type="EMBL" id="CACVKT020003672">
    <property type="protein sequence ID" value="CAC5384959.1"/>
    <property type="molecule type" value="Genomic_DNA"/>
</dbReference>
<dbReference type="PANTHER" id="PTHR35668:SF1">
    <property type="entry name" value="PROTEIN SHORTAGE IN CHIASMATA 1 ORTHOLOG"/>
    <property type="match status" value="1"/>
</dbReference>
<evidence type="ECO:0000313" key="3">
    <source>
        <dbReference type="Proteomes" id="UP000507470"/>
    </source>
</evidence>
<dbReference type="OrthoDB" id="6158712at2759"/>
<accession>A0A6J8BQA9</accession>
<dbReference type="GO" id="GO:0003697">
    <property type="term" value="F:single-stranded DNA binding"/>
    <property type="evidence" value="ECO:0007669"/>
    <property type="project" value="TreeGrafter"/>
</dbReference>
<name>A0A6J8BQA9_MYTCO</name>
<dbReference type="PANTHER" id="PTHR35668">
    <property type="entry name" value="PROTEIN SHORTAGE IN CHIASMATA 1 ORTHOLOG"/>
    <property type="match status" value="1"/>
</dbReference>
<sequence length="602" mass="68476">MVKYLGLDYLKLAVNSKKEFLNKALIAVPEHLEVIDLYTHKGSFEDERYRNPWKRASYDRKFLSEERCKSTCFETAVPEINIGKAVEKFDSDTEDEDLGYFNLEDFVPSLDSDDYDINSNQNKILFPKCGAEGFSKQDQKSKSTNPLNEVHQKDNLHDDSSLKLEESLTQDVFALFKSNLPSLKCLSGRLNENQVKDPFSRKDQCNLQSTDNLRLGTPITTKTQIADCLQEEFVRVAVVTDDEMLLEETLSPFSSPKEQKTSDEATMLKDLNEIPHCDLESCKISLPAVTPDINMCREKLQKEKSEINKEEIFLNMNKIGDTEEDFELKTLLDSPLIINKCNIDAENLQINSLLHTLPKLQVHESDTNGFLKAAEIDLIKGRIWQKEKYFSDILSMRITEPEIQVSIVSYMSLQTVIQQQNLVKEDHIGDAELSLSWDPVGNSAGSSWDPVGNSACNIKKTLSTTEKIDLTVKENIYSEVFQIKFEKFQYSDMHCVKDDVIEVSNTNNISNMKNDEEVESESIVNQPMIVSSIETVKEVTEEVVSANEEDFGFSQIDDFFTLRIGAKPQLQKKSITSRLTAGISNISFLEENTYEIVKKGKI</sequence>
<reference evidence="2 3" key="1">
    <citation type="submission" date="2020-06" db="EMBL/GenBank/DDBJ databases">
        <authorList>
            <person name="Li R."/>
            <person name="Bekaert M."/>
        </authorList>
    </citation>
    <scope>NUCLEOTIDE SEQUENCE [LARGE SCALE GENOMIC DNA]</scope>
    <source>
        <strain evidence="3">wild</strain>
    </source>
</reference>
<dbReference type="AlphaFoldDB" id="A0A6J8BQA9"/>
<dbReference type="GO" id="GO:0000712">
    <property type="term" value="P:resolution of meiotic recombination intermediates"/>
    <property type="evidence" value="ECO:0007669"/>
    <property type="project" value="InterPro"/>
</dbReference>
<dbReference type="GO" id="GO:0016887">
    <property type="term" value="F:ATP hydrolysis activity"/>
    <property type="evidence" value="ECO:0007669"/>
    <property type="project" value="InterPro"/>
</dbReference>